<protein>
    <recommendedName>
        <fullName evidence="3">Metallo-beta-lactamase domain-containing protein</fullName>
    </recommendedName>
</protein>
<dbReference type="InterPro" id="IPR036866">
    <property type="entry name" value="RibonucZ/Hydroxyglut_hydro"/>
</dbReference>
<proteinExistence type="predicted"/>
<reference evidence="1 2" key="1">
    <citation type="journal article" date="2013" name="Genome Announc.">
        <title>Genome Sequence of Streptomyces violaceusniger Strain SPC6, a Halotolerant Streptomycete That Exhibits Rapid Growth and Development.</title>
        <authorList>
            <person name="Chen X."/>
            <person name="Zhang B."/>
            <person name="Zhang W."/>
            <person name="Wu X."/>
            <person name="Zhang M."/>
            <person name="Chen T."/>
            <person name="Liu G."/>
            <person name="Dyson P."/>
        </authorList>
    </citation>
    <scope>NUCLEOTIDE SEQUENCE [LARGE SCALE GENOMIC DNA]</scope>
    <source>
        <strain evidence="1 2">SPC6</strain>
    </source>
</reference>
<name>A0A1D3DX68_9ACTN</name>
<sequence length="81" mass="8486">MTYTERLTLHAGGVEVRFIHPGVARTAGDTMVRPPERGVVFTGDLVFHGGTPLLATGALRAVGPLRPPTAMYGGRAVACNV</sequence>
<evidence type="ECO:0008006" key="3">
    <source>
        <dbReference type="Google" id="ProtNLM"/>
    </source>
</evidence>
<dbReference type="Gene3D" id="3.60.15.10">
    <property type="entry name" value="Ribonuclease Z/Hydroxyacylglutathione hydrolase-like"/>
    <property type="match status" value="1"/>
</dbReference>
<dbReference type="EMBL" id="ASHX02000001">
    <property type="protein sequence ID" value="OEJ96914.1"/>
    <property type="molecule type" value="Genomic_DNA"/>
</dbReference>
<dbReference type="OrthoDB" id="420651at2"/>
<dbReference type="RefSeq" id="WP_023589471.1">
    <property type="nucleotide sequence ID" value="NZ_ASHX02000001.1"/>
</dbReference>
<accession>A0A1D3DX68</accession>
<evidence type="ECO:0000313" key="2">
    <source>
        <dbReference type="Proteomes" id="UP000095329"/>
    </source>
</evidence>
<organism evidence="1 2">
    <name type="scientific">Streptomyces thermolilacinus SPC6</name>
    <dbReference type="NCBI Taxonomy" id="1306406"/>
    <lineage>
        <taxon>Bacteria</taxon>
        <taxon>Bacillati</taxon>
        <taxon>Actinomycetota</taxon>
        <taxon>Actinomycetes</taxon>
        <taxon>Kitasatosporales</taxon>
        <taxon>Streptomycetaceae</taxon>
        <taxon>Streptomyces</taxon>
    </lineage>
</organism>
<keyword evidence="2" id="KW-1185">Reference proteome</keyword>
<dbReference type="STRING" id="1306406.J116_023165"/>
<dbReference type="SUPFAM" id="SSF56281">
    <property type="entry name" value="Metallo-hydrolase/oxidoreductase"/>
    <property type="match status" value="1"/>
</dbReference>
<dbReference type="Proteomes" id="UP000095329">
    <property type="component" value="Unassembled WGS sequence"/>
</dbReference>
<dbReference type="AlphaFoldDB" id="A0A1D3DX68"/>
<evidence type="ECO:0000313" key="1">
    <source>
        <dbReference type="EMBL" id="OEJ96914.1"/>
    </source>
</evidence>
<gene>
    <name evidence="1" type="ORF">J116_023165</name>
</gene>
<comment type="caution">
    <text evidence="1">The sequence shown here is derived from an EMBL/GenBank/DDBJ whole genome shotgun (WGS) entry which is preliminary data.</text>
</comment>